<sequence length="62" mass="5853">MPSAAGSPTAANPATAAASRGPQPPTFSGTVIATIASTSSGSSSAVPATDPAARAARTNITR</sequence>
<gene>
    <name evidence="2" type="ORF">GCM10009613_16170</name>
</gene>
<evidence type="ECO:0000313" key="2">
    <source>
        <dbReference type="EMBL" id="GAA1384794.1"/>
    </source>
</evidence>
<name>A0ABP4IF24_9PSEU</name>
<feature type="region of interest" description="Disordered" evidence="1">
    <location>
        <begin position="1"/>
        <end position="62"/>
    </location>
</feature>
<proteinExistence type="predicted"/>
<evidence type="ECO:0000256" key="1">
    <source>
        <dbReference type="SAM" id="MobiDB-lite"/>
    </source>
</evidence>
<comment type="caution">
    <text evidence="2">The sequence shown here is derived from an EMBL/GenBank/DDBJ whole genome shotgun (WGS) entry which is preliminary data.</text>
</comment>
<evidence type="ECO:0000313" key="3">
    <source>
        <dbReference type="Proteomes" id="UP001501414"/>
    </source>
</evidence>
<organism evidence="2 3">
    <name type="scientific">Pseudonocardia kongjuensis</name>
    <dbReference type="NCBI Taxonomy" id="102227"/>
    <lineage>
        <taxon>Bacteria</taxon>
        <taxon>Bacillati</taxon>
        <taxon>Actinomycetota</taxon>
        <taxon>Actinomycetes</taxon>
        <taxon>Pseudonocardiales</taxon>
        <taxon>Pseudonocardiaceae</taxon>
        <taxon>Pseudonocardia</taxon>
    </lineage>
</organism>
<protein>
    <submittedName>
        <fullName evidence="2">Uncharacterized protein</fullName>
    </submittedName>
</protein>
<dbReference type="EMBL" id="BAAAJK010000006">
    <property type="protein sequence ID" value="GAA1384794.1"/>
    <property type="molecule type" value="Genomic_DNA"/>
</dbReference>
<reference evidence="3" key="1">
    <citation type="journal article" date="2019" name="Int. J. Syst. Evol. Microbiol.">
        <title>The Global Catalogue of Microorganisms (GCM) 10K type strain sequencing project: providing services to taxonomists for standard genome sequencing and annotation.</title>
        <authorList>
            <consortium name="The Broad Institute Genomics Platform"/>
            <consortium name="The Broad Institute Genome Sequencing Center for Infectious Disease"/>
            <person name="Wu L."/>
            <person name="Ma J."/>
        </authorList>
    </citation>
    <scope>NUCLEOTIDE SEQUENCE [LARGE SCALE GENOMIC DNA]</scope>
    <source>
        <strain evidence="3">JCM 11896</strain>
    </source>
</reference>
<feature type="compositionally biased region" description="Low complexity" evidence="1">
    <location>
        <begin position="1"/>
        <end position="19"/>
    </location>
</feature>
<feature type="compositionally biased region" description="Low complexity" evidence="1">
    <location>
        <begin position="28"/>
        <end position="62"/>
    </location>
</feature>
<accession>A0ABP4IF24</accession>
<dbReference type="Proteomes" id="UP001501414">
    <property type="component" value="Unassembled WGS sequence"/>
</dbReference>
<keyword evidence="3" id="KW-1185">Reference proteome</keyword>